<name>A0ACC0NU29_RHOML</name>
<gene>
    <name evidence="1" type="ORF">RHMOL_Rhmol05G0281300</name>
</gene>
<dbReference type="Proteomes" id="UP001062846">
    <property type="component" value="Chromosome 5"/>
</dbReference>
<keyword evidence="2" id="KW-1185">Reference proteome</keyword>
<evidence type="ECO:0000313" key="2">
    <source>
        <dbReference type="Proteomes" id="UP001062846"/>
    </source>
</evidence>
<proteinExistence type="predicted"/>
<dbReference type="EMBL" id="CM046392">
    <property type="protein sequence ID" value="KAI8556770.1"/>
    <property type="molecule type" value="Genomic_DNA"/>
</dbReference>
<comment type="caution">
    <text evidence="1">The sequence shown here is derived from an EMBL/GenBank/DDBJ whole genome shotgun (WGS) entry which is preliminary data.</text>
</comment>
<reference evidence="1" key="1">
    <citation type="submission" date="2022-02" db="EMBL/GenBank/DDBJ databases">
        <title>Plant Genome Project.</title>
        <authorList>
            <person name="Zhang R.-G."/>
        </authorList>
    </citation>
    <scope>NUCLEOTIDE SEQUENCE</scope>
    <source>
        <strain evidence="1">AT1</strain>
    </source>
</reference>
<evidence type="ECO:0000313" key="1">
    <source>
        <dbReference type="EMBL" id="KAI8556770.1"/>
    </source>
</evidence>
<protein>
    <submittedName>
        <fullName evidence="1">Uncharacterized protein</fullName>
    </submittedName>
</protein>
<sequence>MSHQHGNGGMMPSMDNNDTNMNMDMDMAMRMSFYWGKKATILFPDWPNHNLAMYISLFFIFSLSFCIEAFSVLTTANPPRWTGSGPVTGGLKLAAVYAPLSRTW</sequence>
<accession>A0ACC0NU29</accession>
<organism evidence="1 2">
    <name type="scientific">Rhododendron molle</name>
    <name type="common">Chinese azalea</name>
    <name type="synonym">Azalea mollis</name>
    <dbReference type="NCBI Taxonomy" id="49168"/>
    <lineage>
        <taxon>Eukaryota</taxon>
        <taxon>Viridiplantae</taxon>
        <taxon>Streptophyta</taxon>
        <taxon>Embryophyta</taxon>
        <taxon>Tracheophyta</taxon>
        <taxon>Spermatophyta</taxon>
        <taxon>Magnoliopsida</taxon>
        <taxon>eudicotyledons</taxon>
        <taxon>Gunneridae</taxon>
        <taxon>Pentapetalae</taxon>
        <taxon>asterids</taxon>
        <taxon>Ericales</taxon>
        <taxon>Ericaceae</taxon>
        <taxon>Ericoideae</taxon>
        <taxon>Rhodoreae</taxon>
        <taxon>Rhododendron</taxon>
    </lineage>
</organism>